<feature type="transmembrane region" description="Helical" evidence="8">
    <location>
        <begin position="119"/>
        <end position="139"/>
    </location>
</feature>
<evidence type="ECO:0000256" key="3">
    <source>
        <dbReference type="ARBA" id="ARBA00022679"/>
    </source>
</evidence>
<feature type="transmembrane region" description="Helical" evidence="8">
    <location>
        <begin position="295"/>
        <end position="320"/>
    </location>
</feature>
<evidence type="ECO:0000256" key="5">
    <source>
        <dbReference type="ARBA" id="ARBA00022989"/>
    </source>
</evidence>
<keyword evidence="6 8" id="KW-0472">Membrane</keyword>
<keyword evidence="11" id="KW-1185">Reference proteome</keyword>
<evidence type="ECO:0000256" key="7">
    <source>
        <dbReference type="ARBA" id="ARBA00023315"/>
    </source>
</evidence>
<evidence type="ECO:0000256" key="8">
    <source>
        <dbReference type="RuleBase" id="RU079119"/>
    </source>
</evidence>
<keyword evidence="4 8" id="KW-0812">Transmembrane</keyword>
<dbReference type="EC" id="2.3.1.225" evidence="8"/>
<dbReference type="GO" id="GO:0005794">
    <property type="term" value="C:Golgi apparatus"/>
    <property type="evidence" value="ECO:0007669"/>
    <property type="project" value="TreeGrafter"/>
</dbReference>
<keyword evidence="3 8" id="KW-0808">Transferase</keyword>
<gene>
    <name evidence="10" type="ORF">IFM89_022178</name>
</gene>
<dbReference type="GO" id="GO:0016020">
    <property type="term" value="C:membrane"/>
    <property type="evidence" value="ECO:0007669"/>
    <property type="project" value="UniProtKB-SubCell"/>
</dbReference>
<proteinExistence type="inferred from homology"/>
<feature type="domain" description="Palmitoyltransferase DHHC" evidence="9">
    <location>
        <begin position="204"/>
        <end position="331"/>
    </location>
</feature>
<comment type="similarity">
    <text evidence="2 8">Belongs to the DHHC palmitoyltransferase family.</text>
</comment>
<keyword evidence="5 8" id="KW-1133">Transmembrane helix</keyword>
<reference evidence="10 11" key="1">
    <citation type="submission" date="2020-10" db="EMBL/GenBank/DDBJ databases">
        <title>The Coptis chinensis genome and diversification of protoberbering-type alkaloids.</title>
        <authorList>
            <person name="Wang B."/>
            <person name="Shu S."/>
            <person name="Song C."/>
            <person name="Liu Y."/>
        </authorList>
    </citation>
    <scope>NUCLEOTIDE SEQUENCE [LARGE SCALE GENOMIC DNA]</scope>
    <source>
        <strain evidence="10">HL-2020</strain>
        <tissue evidence="10">Leaf</tissue>
    </source>
</reference>
<evidence type="ECO:0000259" key="9">
    <source>
        <dbReference type="Pfam" id="PF01529"/>
    </source>
</evidence>
<comment type="subcellular location">
    <subcellularLocation>
        <location evidence="1">Membrane</location>
        <topology evidence="1">Multi-pass membrane protein</topology>
    </subcellularLocation>
</comment>
<evidence type="ECO:0000313" key="11">
    <source>
        <dbReference type="Proteomes" id="UP000631114"/>
    </source>
</evidence>
<dbReference type="PANTHER" id="PTHR22883:SF57">
    <property type="entry name" value="S-ACYLTRANSFERASE"/>
    <property type="match status" value="1"/>
</dbReference>
<feature type="transmembrane region" description="Helical" evidence="8">
    <location>
        <begin position="250"/>
        <end position="268"/>
    </location>
</feature>
<accession>A0A835GZ78</accession>
<dbReference type="GO" id="GO:0019706">
    <property type="term" value="F:protein-cysteine S-palmitoyltransferase activity"/>
    <property type="evidence" value="ECO:0007669"/>
    <property type="project" value="UniProtKB-EC"/>
</dbReference>
<dbReference type="OrthoDB" id="4096362at2759"/>
<evidence type="ECO:0000256" key="6">
    <source>
        <dbReference type="ARBA" id="ARBA00023136"/>
    </source>
</evidence>
<dbReference type="InterPro" id="IPR039859">
    <property type="entry name" value="PFA4/ZDH16/20/ERF2-like"/>
</dbReference>
<name>A0A835GZ78_9MAGN</name>
<dbReference type="PROSITE" id="PS50216">
    <property type="entry name" value="DHHC"/>
    <property type="match status" value="1"/>
</dbReference>
<evidence type="ECO:0000313" key="10">
    <source>
        <dbReference type="EMBL" id="KAF9589260.1"/>
    </source>
</evidence>
<sequence length="425" mass="48290">MASINHKQEPSAKDLEIKGMLPVSNKPDIELLVDDQGSLQIKNLDNPIGLLEPEQILSENAEKFEAFDNPILGCKRFIRDRITLYRNRKETTRMYHVWPGKNVFFFGGRLVCGPDPRGFILTTISIVLSSWIFCIYIGYDLKKHSGLVVALAVALTIDVLVNLIMVSAIDPGIIPRNDKISVDGVGSSDGSDSKRVRVNGVEVKLKFCRICKIFRPPRSCHCAICDNCVEKFDHHCPWIGQCIGQRNYRFYLMFVLSALIFFIYIFSFSCRRTVQKMLETKTGLFKTLGNCPETLALASFSFVAMWFLGGLVSFHTYLIMQNQTAYENYRQYHIGSPNPYDKGILSNMKEVFFTRLPPSRVDFRAEMTPETCSEDAKLEHHRTILLNRVNAMKLVEGKHVNKETGDLALTDSDGEHLIEIKSENI</sequence>
<dbReference type="GO" id="GO:0006612">
    <property type="term" value="P:protein targeting to membrane"/>
    <property type="evidence" value="ECO:0007669"/>
    <property type="project" value="TreeGrafter"/>
</dbReference>
<feature type="transmembrane region" description="Helical" evidence="8">
    <location>
        <begin position="145"/>
        <end position="169"/>
    </location>
</feature>
<dbReference type="GO" id="GO:0005783">
    <property type="term" value="C:endoplasmic reticulum"/>
    <property type="evidence" value="ECO:0007669"/>
    <property type="project" value="TreeGrafter"/>
</dbReference>
<evidence type="ECO:0000256" key="1">
    <source>
        <dbReference type="ARBA" id="ARBA00004141"/>
    </source>
</evidence>
<comment type="domain">
    <text evidence="8">The DHHC domain is required for palmitoyltransferase activity.</text>
</comment>
<comment type="caution">
    <text evidence="10">The sequence shown here is derived from an EMBL/GenBank/DDBJ whole genome shotgun (WGS) entry which is preliminary data.</text>
</comment>
<dbReference type="EMBL" id="JADFTS010000009">
    <property type="protein sequence ID" value="KAF9589260.1"/>
    <property type="molecule type" value="Genomic_DNA"/>
</dbReference>
<protein>
    <recommendedName>
        <fullName evidence="8">S-acyltransferase</fullName>
        <ecNumber evidence="8">2.3.1.225</ecNumber>
    </recommendedName>
    <alternativeName>
        <fullName evidence="8">Palmitoyltransferase</fullName>
    </alternativeName>
</protein>
<dbReference type="Proteomes" id="UP000631114">
    <property type="component" value="Unassembled WGS sequence"/>
</dbReference>
<comment type="catalytic activity">
    <reaction evidence="8">
        <text>L-cysteinyl-[protein] + hexadecanoyl-CoA = S-hexadecanoyl-L-cysteinyl-[protein] + CoA</text>
        <dbReference type="Rhea" id="RHEA:36683"/>
        <dbReference type="Rhea" id="RHEA-COMP:10131"/>
        <dbReference type="Rhea" id="RHEA-COMP:11032"/>
        <dbReference type="ChEBI" id="CHEBI:29950"/>
        <dbReference type="ChEBI" id="CHEBI:57287"/>
        <dbReference type="ChEBI" id="CHEBI:57379"/>
        <dbReference type="ChEBI" id="CHEBI:74151"/>
        <dbReference type="EC" id="2.3.1.225"/>
    </reaction>
</comment>
<evidence type="ECO:0000256" key="2">
    <source>
        <dbReference type="ARBA" id="ARBA00008574"/>
    </source>
</evidence>
<evidence type="ECO:0000256" key="4">
    <source>
        <dbReference type="ARBA" id="ARBA00022692"/>
    </source>
</evidence>
<organism evidence="10 11">
    <name type="scientific">Coptis chinensis</name>
    <dbReference type="NCBI Taxonomy" id="261450"/>
    <lineage>
        <taxon>Eukaryota</taxon>
        <taxon>Viridiplantae</taxon>
        <taxon>Streptophyta</taxon>
        <taxon>Embryophyta</taxon>
        <taxon>Tracheophyta</taxon>
        <taxon>Spermatophyta</taxon>
        <taxon>Magnoliopsida</taxon>
        <taxon>Ranunculales</taxon>
        <taxon>Ranunculaceae</taxon>
        <taxon>Coptidoideae</taxon>
        <taxon>Coptis</taxon>
    </lineage>
</organism>
<dbReference type="Pfam" id="PF01529">
    <property type="entry name" value="DHHC"/>
    <property type="match status" value="1"/>
</dbReference>
<dbReference type="AlphaFoldDB" id="A0A835GZ78"/>
<dbReference type="PANTHER" id="PTHR22883">
    <property type="entry name" value="ZINC FINGER DHHC DOMAIN CONTAINING PROTEIN"/>
    <property type="match status" value="1"/>
</dbReference>
<dbReference type="InterPro" id="IPR001594">
    <property type="entry name" value="Palmitoyltrfase_DHHC"/>
</dbReference>
<keyword evidence="7 8" id="KW-0012">Acyltransferase</keyword>